<proteinExistence type="predicted"/>
<dbReference type="SUPFAM" id="SSF53335">
    <property type="entry name" value="S-adenosyl-L-methionine-dependent methyltransferases"/>
    <property type="match status" value="1"/>
</dbReference>
<dbReference type="Gene3D" id="3.40.50.150">
    <property type="entry name" value="Vaccinia Virus protein VP39"/>
    <property type="match status" value="1"/>
</dbReference>
<evidence type="ECO:0000313" key="5">
    <source>
        <dbReference type="EMBL" id="CUH75607.1"/>
    </source>
</evidence>
<keyword evidence="4" id="KW-1133">Transmembrane helix</keyword>
<organism evidence="5 6">
    <name type="scientific">Tritonibacter multivorans</name>
    <dbReference type="NCBI Taxonomy" id="928856"/>
    <lineage>
        <taxon>Bacteria</taxon>
        <taxon>Pseudomonadati</taxon>
        <taxon>Pseudomonadota</taxon>
        <taxon>Alphaproteobacteria</taxon>
        <taxon>Rhodobacterales</taxon>
        <taxon>Paracoccaceae</taxon>
        <taxon>Tritonibacter</taxon>
    </lineage>
</organism>
<dbReference type="GO" id="GO:0016757">
    <property type="term" value="F:glycosyltransferase activity"/>
    <property type="evidence" value="ECO:0007669"/>
    <property type="project" value="TreeGrafter"/>
</dbReference>
<dbReference type="Pfam" id="PF13704">
    <property type="entry name" value="Glyco_tranf_2_4"/>
    <property type="match status" value="1"/>
</dbReference>
<reference evidence="5 6" key="1">
    <citation type="submission" date="2015-09" db="EMBL/GenBank/DDBJ databases">
        <authorList>
            <consortium name="Swine Surveillance"/>
        </authorList>
    </citation>
    <scope>NUCLEOTIDE SEQUENCE [LARGE SCALE GENOMIC DNA]</scope>
    <source>
        <strain evidence="5 6">CECT 7557</strain>
    </source>
</reference>
<dbReference type="EMBL" id="CYSD01000012">
    <property type="protein sequence ID" value="CUH75607.1"/>
    <property type="molecule type" value="Genomic_DNA"/>
</dbReference>
<dbReference type="Proteomes" id="UP000052022">
    <property type="component" value="Unassembled WGS sequence"/>
</dbReference>
<dbReference type="NCBIfam" id="TIGR01444">
    <property type="entry name" value="fkbM_fam"/>
    <property type="match status" value="1"/>
</dbReference>
<dbReference type="PROSITE" id="PS01131">
    <property type="entry name" value="RRNA_A_DIMETH"/>
    <property type="match status" value="1"/>
</dbReference>
<evidence type="ECO:0000313" key="6">
    <source>
        <dbReference type="Proteomes" id="UP000052022"/>
    </source>
</evidence>
<evidence type="ECO:0000256" key="1">
    <source>
        <dbReference type="ARBA" id="ARBA00004167"/>
    </source>
</evidence>
<dbReference type="InterPro" id="IPR029063">
    <property type="entry name" value="SAM-dependent_MTases_sf"/>
</dbReference>
<keyword evidence="4" id="KW-0472">Membrane</keyword>
<protein>
    <submittedName>
        <fullName evidence="5">Methyltransferase, FkbM family</fullName>
    </submittedName>
</protein>
<evidence type="ECO:0000256" key="2">
    <source>
        <dbReference type="ARBA" id="ARBA00022691"/>
    </source>
</evidence>
<comment type="subcellular location">
    <subcellularLocation>
        <location evidence="1">Membrane</location>
        <topology evidence="1">Single-pass membrane protein</topology>
    </subcellularLocation>
</comment>
<dbReference type="InterPro" id="IPR006342">
    <property type="entry name" value="FkbM_mtfrase"/>
</dbReference>
<dbReference type="GO" id="GO:0000179">
    <property type="term" value="F:rRNA (adenine-N6,N6-)-dimethyltransferase activity"/>
    <property type="evidence" value="ECO:0007669"/>
    <property type="project" value="InterPro"/>
</dbReference>
<dbReference type="STRING" id="928856.SAMN04488049_103313"/>
<keyword evidence="5" id="KW-0489">Methyltransferase</keyword>
<dbReference type="PANTHER" id="PTHR21461">
    <property type="entry name" value="GLYCOSYLTRANSFERASE FAMILY 92 PROTEIN"/>
    <property type="match status" value="1"/>
</dbReference>
<dbReference type="AlphaFoldDB" id="A0A0P1GN62"/>
<dbReference type="GO" id="GO:0016020">
    <property type="term" value="C:membrane"/>
    <property type="evidence" value="ECO:0007669"/>
    <property type="project" value="UniProtKB-SubCell"/>
</dbReference>
<keyword evidence="3" id="KW-0812">Transmembrane</keyword>
<accession>A0A0P1GN62</accession>
<dbReference type="GO" id="GO:0005737">
    <property type="term" value="C:cytoplasm"/>
    <property type="evidence" value="ECO:0007669"/>
    <property type="project" value="TreeGrafter"/>
</dbReference>
<sequence>MVDYTDTIEVHGLRVPFVPEIITPKIEKPLRRGRYGKGEVDLLLSVLKPGDRLLDLGGGLGIVSAAVAQTLRDIDVLTIEADRRLTRLIRKVWHLNNVTTPNLIQAAVVNKDASATGPVAPFYIRPNFWSSSAAPDDRPHDAVAEVPSVSLGDLLADHHPTVLFCDIEGGELDLWQGADLSGLRQIVLKLHPEVYGQDGMRVIVDRLAELGFLPNHAITPDGALRLFDRIPTGAETGAERDIEDIMPRRRYRAERSESSAPLRILLPTCMKNEGPFILEWLAWHRAIGVTDFVVYTNGCTDGTDRLLDHLARRGLLRHMPNPALAVTATNFQPVALQYTHFLPEFEAADYVLSMDVDEFVNVRVGDGTLAALIKAAGDFDVLSISELNHGCNGQNRYQEGHVTALFPAHQTETPGNKRAQRGVKSLVRMSPRVSRIRNHRPDMYPSLGTVLWRDGSAQLRQELMQEPGDNGWDCRGTYDLVSLDHFPLRSLESFLVKMHRGDVVVANKKASNRYWRTRNFSEATNSNLTRMRDRMQDEYDALLAVPETRRLHDACVAAHRARIAALSDEPEYLERKAWIYNEAWRDDFPEEAAGFLRETPQSPQDD</sequence>
<keyword evidence="6" id="KW-1185">Reference proteome</keyword>
<evidence type="ECO:0000256" key="4">
    <source>
        <dbReference type="ARBA" id="ARBA00022989"/>
    </source>
</evidence>
<evidence type="ECO:0000256" key="3">
    <source>
        <dbReference type="ARBA" id="ARBA00022692"/>
    </source>
</evidence>
<dbReference type="RefSeq" id="WP_058288605.1">
    <property type="nucleotide sequence ID" value="NZ_CYSD01000012.1"/>
</dbReference>
<keyword evidence="2" id="KW-0949">S-adenosyl-L-methionine</keyword>
<gene>
    <name evidence="5" type="ORF">TRM7557_00472</name>
</gene>
<keyword evidence="5" id="KW-0808">Transferase</keyword>
<name>A0A0P1GN62_9RHOB</name>
<dbReference type="InterPro" id="IPR020596">
    <property type="entry name" value="rRNA_Ade_Mease_Trfase_CS"/>
</dbReference>
<dbReference type="PANTHER" id="PTHR21461:SF69">
    <property type="entry name" value="GLYCOSYLTRANSFERASE FAMILY 92 PROTEIN"/>
    <property type="match status" value="1"/>
</dbReference>